<dbReference type="GO" id="GO:0009279">
    <property type="term" value="C:cell outer membrane"/>
    <property type="evidence" value="ECO:0007669"/>
    <property type="project" value="UniProtKB-SubCell"/>
</dbReference>
<dbReference type="InterPro" id="IPR006665">
    <property type="entry name" value="OmpA-like"/>
</dbReference>
<evidence type="ECO:0000259" key="6">
    <source>
        <dbReference type="PROSITE" id="PS51123"/>
    </source>
</evidence>
<dbReference type="EMBL" id="LVHF01000033">
    <property type="protein sequence ID" value="OAN11598.1"/>
    <property type="molecule type" value="Genomic_DNA"/>
</dbReference>
<comment type="caution">
    <text evidence="7">The sequence shown here is derived from an EMBL/GenBank/DDBJ whole genome shotgun (WGS) entry which is preliminary data.</text>
</comment>
<dbReference type="PRINTS" id="PR01021">
    <property type="entry name" value="OMPADOMAIN"/>
</dbReference>
<keyword evidence="2 4" id="KW-0472">Membrane</keyword>
<dbReference type="PANTHER" id="PTHR30329">
    <property type="entry name" value="STATOR ELEMENT OF FLAGELLAR MOTOR COMPLEX"/>
    <property type="match status" value="1"/>
</dbReference>
<proteinExistence type="predicted"/>
<dbReference type="Proteomes" id="UP000078503">
    <property type="component" value="Unassembled WGS sequence"/>
</dbReference>
<keyword evidence="5" id="KW-0732">Signal</keyword>
<dbReference type="OrthoDB" id="5814917at2"/>
<dbReference type="PROSITE" id="PS51123">
    <property type="entry name" value="OMPA_2"/>
    <property type="match status" value="1"/>
</dbReference>
<keyword evidence="8" id="KW-1185">Reference proteome</keyword>
<evidence type="ECO:0000256" key="3">
    <source>
        <dbReference type="ARBA" id="ARBA00023237"/>
    </source>
</evidence>
<evidence type="ECO:0000256" key="1">
    <source>
        <dbReference type="ARBA" id="ARBA00004442"/>
    </source>
</evidence>
<feature type="signal peptide" evidence="5">
    <location>
        <begin position="1"/>
        <end position="26"/>
    </location>
</feature>
<gene>
    <name evidence="7" type="ORF">A3K86_22025</name>
</gene>
<evidence type="ECO:0000256" key="5">
    <source>
        <dbReference type="SAM" id="SignalP"/>
    </source>
</evidence>
<dbReference type="PROSITE" id="PS51257">
    <property type="entry name" value="PROKAR_LIPOPROTEIN"/>
    <property type="match status" value="1"/>
</dbReference>
<feature type="domain" description="OmpA-like" evidence="6">
    <location>
        <begin position="48"/>
        <end position="166"/>
    </location>
</feature>
<dbReference type="InterPro" id="IPR050330">
    <property type="entry name" value="Bact_OuterMem_StrucFunc"/>
</dbReference>
<dbReference type="Gene3D" id="3.30.1330.60">
    <property type="entry name" value="OmpA-like domain"/>
    <property type="match status" value="1"/>
</dbReference>
<comment type="subcellular location">
    <subcellularLocation>
        <location evidence="1">Cell outer membrane</location>
    </subcellularLocation>
</comment>
<sequence>MRLATALYHFLLINLTSLLLLGCSAAQQGSVETVTNRSEVPSPEAKVLLTTIAEHRDVIYFEKNSYELSTQAQLLIDPIAVRLLRYPDTHVIIIGHSDNEGSAEDNVVLSYERAFSVAIYITSVFGIEEERLQLIAAGEDEPVIHGSATLEQQQNRRVEIISPKAVVRTLNTIDGQQF</sequence>
<dbReference type="PANTHER" id="PTHR30329:SF21">
    <property type="entry name" value="LIPOPROTEIN YIAD-RELATED"/>
    <property type="match status" value="1"/>
</dbReference>
<organism evidence="7 8">
    <name type="scientific">Photobacterium jeanii</name>
    <dbReference type="NCBI Taxonomy" id="858640"/>
    <lineage>
        <taxon>Bacteria</taxon>
        <taxon>Pseudomonadati</taxon>
        <taxon>Pseudomonadota</taxon>
        <taxon>Gammaproteobacteria</taxon>
        <taxon>Vibrionales</taxon>
        <taxon>Vibrionaceae</taxon>
        <taxon>Photobacterium</taxon>
    </lineage>
</organism>
<reference evidence="7 8" key="1">
    <citation type="submission" date="2016-03" db="EMBL/GenBank/DDBJ databases">
        <title>Photobacterium proteolyticum sp. nov. a protease producing bacterium isolated from ocean sediments of Laizhou Bay.</title>
        <authorList>
            <person name="Li Y."/>
        </authorList>
    </citation>
    <scope>NUCLEOTIDE SEQUENCE [LARGE SCALE GENOMIC DNA]</scope>
    <source>
        <strain evidence="7 8">R-40508</strain>
    </source>
</reference>
<protein>
    <recommendedName>
        <fullName evidence="6">OmpA-like domain-containing protein</fullName>
    </recommendedName>
</protein>
<dbReference type="InterPro" id="IPR006664">
    <property type="entry name" value="OMP_bac"/>
</dbReference>
<dbReference type="Pfam" id="PF00691">
    <property type="entry name" value="OmpA"/>
    <property type="match status" value="1"/>
</dbReference>
<dbReference type="AlphaFoldDB" id="A0A178K2Q8"/>
<dbReference type="RefSeq" id="WP_068336719.1">
    <property type="nucleotide sequence ID" value="NZ_LVHF01000033.1"/>
</dbReference>
<keyword evidence="3" id="KW-0998">Cell outer membrane</keyword>
<feature type="chain" id="PRO_5008089954" description="OmpA-like domain-containing protein" evidence="5">
    <location>
        <begin position="27"/>
        <end position="178"/>
    </location>
</feature>
<dbReference type="SUPFAM" id="SSF103088">
    <property type="entry name" value="OmpA-like"/>
    <property type="match status" value="1"/>
</dbReference>
<accession>A0A178K2Q8</accession>
<dbReference type="CDD" id="cd07185">
    <property type="entry name" value="OmpA_C-like"/>
    <property type="match status" value="1"/>
</dbReference>
<dbReference type="STRING" id="858640.A3K86_22025"/>
<evidence type="ECO:0000256" key="4">
    <source>
        <dbReference type="PROSITE-ProRule" id="PRU00473"/>
    </source>
</evidence>
<dbReference type="InterPro" id="IPR036737">
    <property type="entry name" value="OmpA-like_sf"/>
</dbReference>
<evidence type="ECO:0000256" key="2">
    <source>
        <dbReference type="ARBA" id="ARBA00023136"/>
    </source>
</evidence>
<evidence type="ECO:0000313" key="7">
    <source>
        <dbReference type="EMBL" id="OAN11598.1"/>
    </source>
</evidence>
<evidence type="ECO:0000313" key="8">
    <source>
        <dbReference type="Proteomes" id="UP000078503"/>
    </source>
</evidence>
<name>A0A178K2Q8_9GAMM</name>